<organism evidence="1 2">
    <name type="scientific">Portunus trituberculatus</name>
    <name type="common">Swimming crab</name>
    <name type="synonym">Neptunus trituberculatus</name>
    <dbReference type="NCBI Taxonomy" id="210409"/>
    <lineage>
        <taxon>Eukaryota</taxon>
        <taxon>Metazoa</taxon>
        <taxon>Ecdysozoa</taxon>
        <taxon>Arthropoda</taxon>
        <taxon>Crustacea</taxon>
        <taxon>Multicrustacea</taxon>
        <taxon>Malacostraca</taxon>
        <taxon>Eumalacostraca</taxon>
        <taxon>Eucarida</taxon>
        <taxon>Decapoda</taxon>
        <taxon>Pleocyemata</taxon>
        <taxon>Brachyura</taxon>
        <taxon>Eubrachyura</taxon>
        <taxon>Portunoidea</taxon>
        <taxon>Portunidae</taxon>
        <taxon>Portuninae</taxon>
        <taxon>Portunus</taxon>
    </lineage>
</organism>
<dbReference type="Proteomes" id="UP000324222">
    <property type="component" value="Unassembled WGS sequence"/>
</dbReference>
<comment type="caution">
    <text evidence="1">The sequence shown here is derived from an EMBL/GenBank/DDBJ whole genome shotgun (WGS) entry which is preliminary data.</text>
</comment>
<protein>
    <submittedName>
        <fullName evidence="1">Uncharacterized protein</fullName>
    </submittedName>
</protein>
<accession>A0A5B7E0C7</accession>
<proteinExistence type="predicted"/>
<evidence type="ECO:0000313" key="2">
    <source>
        <dbReference type="Proteomes" id="UP000324222"/>
    </source>
</evidence>
<gene>
    <name evidence="1" type="ORF">E2C01_020076</name>
</gene>
<sequence length="144" mass="16160">MHHRKCRRLSLLSEPWGLGEEHDQSSLSPLYAKSSQSNTCLGRCVYARVEEFALQIDSAKLPFLQPPLLSISVSFLSYIFLPIHSMSLEGRYTPAMFPRQAIESASFLPAILILFTASLRGPRLRSGYCITRSQQSEAGRVVRS</sequence>
<dbReference type="AlphaFoldDB" id="A0A5B7E0C7"/>
<dbReference type="EMBL" id="VSRR010001671">
    <property type="protein sequence ID" value="MPC26925.1"/>
    <property type="molecule type" value="Genomic_DNA"/>
</dbReference>
<evidence type="ECO:0000313" key="1">
    <source>
        <dbReference type="EMBL" id="MPC26925.1"/>
    </source>
</evidence>
<keyword evidence="2" id="KW-1185">Reference proteome</keyword>
<name>A0A5B7E0C7_PORTR</name>
<reference evidence="1 2" key="1">
    <citation type="submission" date="2019-05" db="EMBL/GenBank/DDBJ databases">
        <title>Another draft genome of Portunus trituberculatus and its Hox gene families provides insights of decapod evolution.</title>
        <authorList>
            <person name="Jeong J.-H."/>
            <person name="Song I."/>
            <person name="Kim S."/>
            <person name="Choi T."/>
            <person name="Kim D."/>
            <person name="Ryu S."/>
            <person name="Kim W."/>
        </authorList>
    </citation>
    <scope>NUCLEOTIDE SEQUENCE [LARGE SCALE GENOMIC DNA]</scope>
    <source>
        <tissue evidence="1">Muscle</tissue>
    </source>
</reference>